<organism evidence="2 3">
    <name type="scientific">Sedimenticola selenatireducens</name>
    <dbReference type="NCBI Taxonomy" id="191960"/>
    <lineage>
        <taxon>Bacteria</taxon>
        <taxon>Pseudomonadati</taxon>
        <taxon>Pseudomonadota</taxon>
        <taxon>Gammaproteobacteria</taxon>
        <taxon>Chromatiales</taxon>
        <taxon>Sedimenticolaceae</taxon>
        <taxon>Sedimenticola</taxon>
    </lineage>
</organism>
<feature type="repeat" description="TPR" evidence="1">
    <location>
        <begin position="167"/>
        <end position="200"/>
    </location>
</feature>
<keyword evidence="3" id="KW-1185">Reference proteome</keyword>
<dbReference type="AlphaFoldDB" id="A0A557S195"/>
<dbReference type="InterPro" id="IPR011990">
    <property type="entry name" value="TPR-like_helical_dom_sf"/>
</dbReference>
<sequence length="279" mass="31054">METIRRGALNVSLRFILGLSLLFLVAGCQQGGVRPDSTSTDPMSTDTVNNTGQFGVNSRTGAGDVYVKLAIAYMREGHLDVALQKANQGLEIEPNNAEGHNVIALLYDRLGEKGLAEDHFKRSLKVDPKNSYVLNAYATFLCQQTRYEEADNTFQKALKNPLYKTPEVALTNAGICSERNKNLTQAEAYFRKALNYNPKFSAALMQMARISFEVGENLSSRAYLQRYLEIAKPNAASLWLGIQNERILGNQDAVSSYTLMLKNRFPDSAEVLLLRDSEK</sequence>
<feature type="repeat" description="TPR" evidence="1">
    <location>
        <begin position="63"/>
        <end position="96"/>
    </location>
</feature>
<comment type="caution">
    <text evidence="2">The sequence shown here is derived from an EMBL/GenBank/DDBJ whole genome shotgun (WGS) entry which is preliminary data.</text>
</comment>
<feature type="repeat" description="TPR" evidence="1">
    <location>
        <begin position="97"/>
        <end position="130"/>
    </location>
</feature>
<dbReference type="InterPro" id="IPR019734">
    <property type="entry name" value="TPR_rpt"/>
</dbReference>
<dbReference type="Pfam" id="PF13181">
    <property type="entry name" value="TPR_8"/>
    <property type="match status" value="1"/>
</dbReference>
<proteinExistence type="predicted"/>
<evidence type="ECO:0000313" key="2">
    <source>
        <dbReference type="EMBL" id="TVO71191.1"/>
    </source>
</evidence>
<protein>
    <submittedName>
        <fullName evidence="2">Type IV pilus biogenesis/stability protein PilW</fullName>
    </submittedName>
</protein>
<dbReference type="PROSITE" id="PS50005">
    <property type="entry name" value="TPR"/>
    <property type="match status" value="3"/>
</dbReference>
<dbReference type="SUPFAM" id="SSF48452">
    <property type="entry name" value="TPR-like"/>
    <property type="match status" value="1"/>
</dbReference>
<dbReference type="OrthoDB" id="9814042at2"/>
<dbReference type="Proteomes" id="UP000316649">
    <property type="component" value="Unassembled WGS sequence"/>
</dbReference>
<dbReference type="Gene3D" id="1.25.40.10">
    <property type="entry name" value="Tetratricopeptide repeat domain"/>
    <property type="match status" value="1"/>
</dbReference>
<evidence type="ECO:0000313" key="3">
    <source>
        <dbReference type="Proteomes" id="UP000316649"/>
    </source>
</evidence>
<dbReference type="SMART" id="SM00028">
    <property type="entry name" value="TPR"/>
    <property type="match status" value="3"/>
</dbReference>
<keyword evidence="1" id="KW-0802">TPR repeat</keyword>
<evidence type="ECO:0000256" key="1">
    <source>
        <dbReference type="PROSITE-ProRule" id="PRU00339"/>
    </source>
</evidence>
<dbReference type="EMBL" id="VMNH01000022">
    <property type="protein sequence ID" value="TVO71191.1"/>
    <property type="molecule type" value="Genomic_DNA"/>
</dbReference>
<reference evidence="2 3" key="1">
    <citation type="submission" date="2019-07" db="EMBL/GenBank/DDBJ databases">
        <title>The pathways for chlorine oxyanion respiration interact through the shared metabolite chlorate.</title>
        <authorList>
            <person name="Barnum T.P."/>
            <person name="Cheng Y."/>
            <person name="Hill K.A."/>
            <person name="Lucas L.N."/>
            <person name="Carlson H.K."/>
            <person name="Coates J.D."/>
        </authorList>
    </citation>
    <scope>NUCLEOTIDE SEQUENCE [LARGE SCALE GENOMIC DNA]</scope>
    <source>
        <strain evidence="2 3">BK-1</strain>
    </source>
</reference>
<gene>
    <name evidence="2" type="primary">pilW</name>
    <name evidence="2" type="ORF">FHP88_14275</name>
</gene>
<dbReference type="Pfam" id="PF13431">
    <property type="entry name" value="TPR_17"/>
    <property type="match status" value="1"/>
</dbReference>
<dbReference type="PANTHER" id="PTHR12558">
    <property type="entry name" value="CELL DIVISION CYCLE 16,23,27"/>
    <property type="match status" value="1"/>
</dbReference>
<dbReference type="PROSITE" id="PS51257">
    <property type="entry name" value="PROKAR_LIPOPROTEIN"/>
    <property type="match status" value="1"/>
</dbReference>
<name>A0A557S195_9GAMM</name>
<dbReference type="NCBIfam" id="TIGR02521">
    <property type="entry name" value="type_IV_pilW"/>
    <property type="match status" value="1"/>
</dbReference>
<dbReference type="InterPro" id="IPR013360">
    <property type="entry name" value="Pilus_4_PilW"/>
</dbReference>
<dbReference type="PANTHER" id="PTHR12558:SF13">
    <property type="entry name" value="CELL DIVISION CYCLE PROTEIN 27 HOMOLOG"/>
    <property type="match status" value="1"/>
</dbReference>
<accession>A0A557S195</accession>